<keyword evidence="4" id="KW-1185">Reference proteome</keyword>
<dbReference type="PANTHER" id="PTHR13299">
    <property type="entry name" value="PEROXISOMAL MEMBRANE PROTEIN PEX16"/>
    <property type="match status" value="1"/>
</dbReference>
<comment type="subcellular location">
    <subcellularLocation>
        <location evidence="2">Peroxisome membrane</location>
    </subcellularLocation>
</comment>
<evidence type="ECO:0000313" key="4">
    <source>
        <dbReference type="Proteomes" id="UP000193920"/>
    </source>
</evidence>
<gene>
    <name evidence="3" type="ORF">LY90DRAFT_699238</name>
</gene>
<comment type="caution">
    <text evidence="3">The sequence shown here is derived from an EMBL/GenBank/DDBJ whole genome shotgun (WGS) entry which is preliminary data.</text>
</comment>
<dbReference type="InterPro" id="IPR013919">
    <property type="entry name" value="Pex16"/>
</dbReference>
<reference evidence="3 4" key="1">
    <citation type="submission" date="2016-08" db="EMBL/GenBank/DDBJ databases">
        <title>A Parts List for Fungal Cellulosomes Revealed by Comparative Genomics.</title>
        <authorList>
            <consortium name="DOE Joint Genome Institute"/>
            <person name="Haitjema C.H."/>
            <person name="Gilmore S.P."/>
            <person name="Henske J.K."/>
            <person name="Solomon K.V."/>
            <person name="De Groot R."/>
            <person name="Kuo A."/>
            <person name="Mondo S.J."/>
            <person name="Salamov A.A."/>
            <person name="Labutti K."/>
            <person name="Zhao Z."/>
            <person name="Chiniquy J."/>
            <person name="Barry K."/>
            <person name="Brewer H.M."/>
            <person name="Purvine S.O."/>
            <person name="Wright A.T."/>
            <person name="Boxma B."/>
            <person name="Van Alen T."/>
            <person name="Hackstein J.H."/>
            <person name="Baker S.E."/>
            <person name="Grigoriev I.V."/>
            <person name="O'Malley M.A."/>
        </authorList>
    </citation>
    <scope>NUCLEOTIDE SEQUENCE [LARGE SCALE GENOMIC DNA]</scope>
    <source>
        <strain evidence="3 4">G1</strain>
    </source>
</reference>
<dbReference type="EMBL" id="MCOG01000028">
    <property type="protein sequence ID" value="ORY74712.1"/>
    <property type="molecule type" value="Genomic_DNA"/>
</dbReference>
<dbReference type="Pfam" id="PF08610">
    <property type="entry name" value="Pex16"/>
    <property type="match status" value="1"/>
</dbReference>
<comment type="similarity">
    <text evidence="1 2">Belongs to the peroxin-16 family.</text>
</comment>
<keyword evidence="2" id="KW-0962">Peroxisome biogenesis</keyword>
<dbReference type="Proteomes" id="UP000193920">
    <property type="component" value="Unassembled WGS sequence"/>
</dbReference>
<dbReference type="STRING" id="1754190.A0A1Y2ET36"/>
<keyword evidence="2" id="KW-0576">Peroxisome</keyword>
<sequence>MADINVNLRKYENFVFHHSTRINTADNIIRRLTHLVHGRYKGNYKDFDFIAESIYSALNILNIYHESIFANREKSRSDPFNRYNKNMLNSSSTYKQIAYSLSIIKNLEILIEVGINRKFGSKARYQVITQIEIIKAVCRLILFYLSNKRMLLSTPLLERKTDPSVIVKKEKEENKTTWTGNRTGKKIKNIEFLKGAKNSQNVTDYVMSQALNPDSACDAKDLVRPLPNIRVFGEILYIIKPVVYLILLREYGVKSWKPWIVSLTMELFCYITSTNAIINNSLTSLEQQEYKRRALQLKYYFIRKPFFDEFIRPTMVKIIDIMQDNFILKYGTGFLEFNLHNWDNFYYSTAGM</sequence>
<evidence type="ECO:0000313" key="3">
    <source>
        <dbReference type="EMBL" id="ORY74712.1"/>
    </source>
</evidence>
<dbReference type="GO" id="GO:0005778">
    <property type="term" value="C:peroxisomal membrane"/>
    <property type="evidence" value="ECO:0007669"/>
    <property type="project" value="UniProtKB-SubCell"/>
</dbReference>
<organism evidence="3 4">
    <name type="scientific">Neocallimastix californiae</name>
    <dbReference type="NCBI Taxonomy" id="1754190"/>
    <lineage>
        <taxon>Eukaryota</taxon>
        <taxon>Fungi</taxon>
        <taxon>Fungi incertae sedis</taxon>
        <taxon>Chytridiomycota</taxon>
        <taxon>Chytridiomycota incertae sedis</taxon>
        <taxon>Neocallimastigomycetes</taxon>
        <taxon>Neocallimastigales</taxon>
        <taxon>Neocallimastigaceae</taxon>
        <taxon>Neocallimastix</taxon>
    </lineage>
</organism>
<dbReference type="GO" id="GO:0007031">
    <property type="term" value="P:peroxisome organization"/>
    <property type="evidence" value="ECO:0007669"/>
    <property type="project" value="UniProtKB-KW"/>
</dbReference>
<name>A0A1Y2ET36_9FUNG</name>
<evidence type="ECO:0000256" key="1">
    <source>
        <dbReference type="ARBA" id="ARBA00009505"/>
    </source>
</evidence>
<dbReference type="PANTHER" id="PTHR13299:SF0">
    <property type="entry name" value="PEROXISOMAL MEMBRANE PROTEIN PEX16"/>
    <property type="match status" value="1"/>
</dbReference>
<proteinExistence type="inferred from homology"/>
<dbReference type="OrthoDB" id="2021143at2759"/>
<evidence type="ECO:0000256" key="2">
    <source>
        <dbReference type="RuleBase" id="RU365003"/>
    </source>
</evidence>
<dbReference type="AlphaFoldDB" id="A0A1Y2ET36"/>
<accession>A0A1Y2ET36</accession>
<protein>
    <recommendedName>
        <fullName evidence="2">Peroxisomal membrane protein PEX16</fullName>
    </recommendedName>
</protein>